<name>A0A160PK19_9HYPH</name>
<proteinExistence type="predicted"/>
<dbReference type="EMBL" id="AP014809">
    <property type="protein sequence ID" value="BAU93977.1"/>
    <property type="molecule type" value="Genomic_DNA"/>
</dbReference>
<accession>A0A160PK19</accession>
<protein>
    <submittedName>
        <fullName evidence="1">Type IV pilus assembly PilZ</fullName>
    </submittedName>
</protein>
<gene>
    <name evidence="1" type="ORF">MPPM_5372</name>
</gene>
<dbReference type="OrthoDB" id="7188320at2"/>
<reference evidence="1 2" key="1">
    <citation type="journal article" date="2016" name="Genome Announc.">
        <title>Complete Genome Sequence of Methylobacterium populi P-1M, Isolated from Pink-Pigmented Household Biofilm.</title>
        <authorList>
            <person name="Morohoshi T."/>
            <person name="Ikeda T."/>
        </authorList>
    </citation>
    <scope>NUCLEOTIDE SEQUENCE [LARGE SCALE GENOMIC DNA]</scope>
    <source>
        <strain evidence="1 2">P-1M</strain>
    </source>
</reference>
<dbReference type="RefSeq" id="WP_157914302.1">
    <property type="nucleotide sequence ID" value="NZ_AP014809.1"/>
</dbReference>
<dbReference type="AlphaFoldDB" id="A0A160PK19"/>
<evidence type="ECO:0000313" key="1">
    <source>
        <dbReference type="EMBL" id="BAU93977.1"/>
    </source>
</evidence>
<sequence>MTMSNKRQGFPKADEIGRIFPHVGNSIWCCVAGRTAVGAELSVISVLGIPQRFTLVIVDTGERFLAETVRMEAWTMSVRLRPAPAFGDAERARALASAAMN</sequence>
<evidence type="ECO:0000313" key="2">
    <source>
        <dbReference type="Proteomes" id="UP000218288"/>
    </source>
</evidence>
<dbReference type="Proteomes" id="UP000218288">
    <property type="component" value="Chromosome"/>
</dbReference>
<organism evidence="1 2">
    <name type="scientific">Methylorubrum populi</name>
    <dbReference type="NCBI Taxonomy" id="223967"/>
    <lineage>
        <taxon>Bacteria</taxon>
        <taxon>Pseudomonadati</taxon>
        <taxon>Pseudomonadota</taxon>
        <taxon>Alphaproteobacteria</taxon>
        <taxon>Hyphomicrobiales</taxon>
        <taxon>Methylobacteriaceae</taxon>
        <taxon>Methylorubrum</taxon>
    </lineage>
</organism>